<dbReference type="SUPFAM" id="SSF52096">
    <property type="entry name" value="ClpP/crotonase"/>
    <property type="match status" value="1"/>
</dbReference>
<dbReference type="RefSeq" id="WP_129465079.1">
    <property type="nucleotide sequence ID" value="NZ_SBKQ01000012.1"/>
</dbReference>
<dbReference type="Pfam" id="PF03572">
    <property type="entry name" value="Peptidase_S41"/>
    <property type="match status" value="1"/>
</dbReference>
<evidence type="ECO:0000313" key="4">
    <source>
        <dbReference type="Proteomes" id="UP000289734"/>
    </source>
</evidence>
<evidence type="ECO:0000256" key="1">
    <source>
        <dbReference type="PROSITE-ProRule" id="PRU00339"/>
    </source>
</evidence>
<dbReference type="SUPFAM" id="SSF48452">
    <property type="entry name" value="TPR-like"/>
    <property type="match status" value="1"/>
</dbReference>
<dbReference type="InterPro" id="IPR029045">
    <property type="entry name" value="ClpP/crotonase-like_dom_sf"/>
</dbReference>
<dbReference type="PROSITE" id="PS50293">
    <property type="entry name" value="TPR_REGION"/>
    <property type="match status" value="1"/>
</dbReference>
<keyword evidence="4" id="KW-1185">Reference proteome</keyword>
<dbReference type="EMBL" id="SBKQ01000012">
    <property type="protein sequence ID" value="RXR30094.1"/>
    <property type="molecule type" value="Genomic_DNA"/>
</dbReference>
<proteinExistence type="predicted"/>
<feature type="domain" description="Tail specific protease" evidence="2">
    <location>
        <begin position="387"/>
        <end position="561"/>
    </location>
</feature>
<gene>
    <name evidence="3" type="ORF">EQG68_11730</name>
</gene>
<dbReference type="PROSITE" id="PS51257">
    <property type="entry name" value="PROKAR_LIPOPROTEIN"/>
    <property type="match status" value="1"/>
</dbReference>
<dbReference type="GO" id="GO:0008236">
    <property type="term" value="F:serine-type peptidase activity"/>
    <property type="evidence" value="ECO:0007669"/>
    <property type="project" value="InterPro"/>
</dbReference>
<dbReference type="SMART" id="SM00028">
    <property type="entry name" value="TPR"/>
    <property type="match status" value="1"/>
</dbReference>
<dbReference type="OrthoDB" id="5480566at2"/>
<organism evidence="3 4">
    <name type="scientific">Flavobacterium piscinae</name>
    <dbReference type="NCBI Taxonomy" id="2506424"/>
    <lineage>
        <taxon>Bacteria</taxon>
        <taxon>Pseudomonadati</taxon>
        <taxon>Bacteroidota</taxon>
        <taxon>Flavobacteriia</taxon>
        <taxon>Flavobacteriales</taxon>
        <taxon>Flavobacteriaceae</taxon>
        <taxon>Flavobacterium</taxon>
    </lineage>
</organism>
<dbReference type="Gene3D" id="1.25.40.10">
    <property type="entry name" value="Tetratricopeptide repeat domain"/>
    <property type="match status" value="1"/>
</dbReference>
<sequence>MKITFSYTSIILTFLILVSCKEITKGQTPIVSKDKVSNQNEKMSIVQMFRENVHLPMKERIEHFYKLKIEHPNTYDFENEDALNFYGYQLLWNNENQDAFLIFKLIVSEFPNSSNAYDSFGEICLKLGDKNQALTNYKKSLELNPENFNAEDQIAYILDPNKKPENNAEKFSKVYKTDEYRKDLEQLAEKITTIHPNVFKFITEENFWKLIEEKKNLITSKTTFAEFIWHCDEIIASVNCSHTSVSGFYQEIEMLPTALSFPLQTRWIDEKLFVINPMNNGSKIGLKAEITSINGVPVIDIVKNIYKHLPSQGYIETTKRHLFNVWSTCLIPYAMNFPSSYTITLKGNDSPIALNQATEKKALHTDPSIQNCKKDLCLEFLHNDKTALLTIGSFNYYKVRNSFTYFRDFIDSSFIEINSKKIKNLIIDVRHNGGGSQSASIHLLRYLVEKPFVYYSNADFVGKKEKIEGEEPVNPYENRYDGKIYFLIDGVGNSTTGHFMSIAKVLNLGTIIGEELGSNQFCSAGGQMLRLSNTKLIYTVADNTHESMATSLPDERGILPDLFITQSIDDYLNKIDSVMNSTLKLIVKNE</sequence>
<dbReference type="InterPro" id="IPR019734">
    <property type="entry name" value="TPR_rpt"/>
</dbReference>
<dbReference type="GO" id="GO:0006508">
    <property type="term" value="P:proteolysis"/>
    <property type="evidence" value="ECO:0007669"/>
    <property type="project" value="InterPro"/>
</dbReference>
<evidence type="ECO:0000259" key="2">
    <source>
        <dbReference type="Pfam" id="PF03572"/>
    </source>
</evidence>
<feature type="repeat" description="TPR" evidence="1">
    <location>
        <begin position="114"/>
        <end position="147"/>
    </location>
</feature>
<dbReference type="AlphaFoldDB" id="A0A4Q1KMR9"/>
<dbReference type="Gene3D" id="3.90.226.10">
    <property type="entry name" value="2-enoyl-CoA Hydratase, Chain A, domain 1"/>
    <property type="match status" value="1"/>
</dbReference>
<keyword evidence="1" id="KW-0802">TPR repeat</keyword>
<dbReference type="Proteomes" id="UP000289734">
    <property type="component" value="Unassembled WGS sequence"/>
</dbReference>
<name>A0A4Q1KMR9_9FLAO</name>
<evidence type="ECO:0000313" key="3">
    <source>
        <dbReference type="EMBL" id="RXR30094.1"/>
    </source>
</evidence>
<dbReference type="InterPro" id="IPR005151">
    <property type="entry name" value="Tail-specific_protease"/>
</dbReference>
<reference evidence="4" key="1">
    <citation type="submission" date="2019-01" db="EMBL/GenBank/DDBJ databases">
        <title>Cytophagaceae bacterium strain CAR-16.</title>
        <authorList>
            <person name="Chen W.-M."/>
        </authorList>
    </citation>
    <scope>NUCLEOTIDE SEQUENCE [LARGE SCALE GENOMIC DNA]</scope>
    <source>
        <strain evidence="4">ICH-30</strain>
    </source>
</reference>
<accession>A0A4Q1KMR9</accession>
<comment type="caution">
    <text evidence="3">The sequence shown here is derived from an EMBL/GenBank/DDBJ whole genome shotgun (WGS) entry which is preliminary data.</text>
</comment>
<dbReference type="PROSITE" id="PS50005">
    <property type="entry name" value="TPR"/>
    <property type="match status" value="1"/>
</dbReference>
<dbReference type="InterPro" id="IPR011990">
    <property type="entry name" value="TPR-like_helical_dom_sf"/>
</dbReference>
<protein>
    <submittedName>
        <fullName evidence="3">Peptidase S41</fullName>
    </submittedName>
</protein>